<dbReference type="Proteomes" id="UP000663829">
    <property type="component" value="Unassembled WGS sequence"/>
</dbReference>
<evidence type="ECO:0000313" key="3">
    <source>
        <dbReference type="EMBL" id="CAF4184338.1"/>
    </source>
</evidence>
<feature type="compositionally biased region" description="Polar residues" evidence="1">
    <location>
        <begin position="803"/>
        <end position="815"/>
    </location>
</feature>
<name>A0A815FWP2_9BILA</name>
<dbReference type="EMBL" id="CAJNOQ010013895">
    <property type="protein sequence ID" value="CAF1330916.1"/>
    <property type="molecule type" value="Genomic_DNA"/>
</dbReference>
<dbReference type="InterPro" id="IPR004242">
    <property type="entry name" value="Transposase_21"/>
</dbReference>
<evidence type="ECO:0000313" key="2">
    <source>
        <dbReference type="EMBL" id="CAF1330916.1"/>
    </source>
</evidence>
<dbReference type="OrthoDB" id="3263820at2759"/>
<dbReference type="AlphaFoldDB" id="A0A815FWP2"/>
<feature type="compositionally biased region" description="Low complexity" evidence="1">
    <location>
        <begin position="756"/>
        <end position="775"/>
    </location>
</feature>
<evidence type="ECO:0000256" key="1">
    <source>
        <dbReference type="SAM" id="MobiDB-lite"/>
    </source>
</evidence>
<evidence type="ECO:0008006" key="5">
    <source>
        <dbReference type="Google" id="ProtNLM"/>
    </source>
</evidence>
<gene>
    <name evidence="2" type="ORF">GPM918_LOCUS29944</name>
    <name evidence="3" type="ORF">SRO942_LOCUS30541</name>
</gene>
<sequence length="853" mass="97977">MPRKHEYYTSLKVYKQRQRRYDRQTVTNEVSDNSSDEFCADNEQQHIQINNDDCTAQHLLVNKSDTSNLNYIDDEYDNLTGTNGPNVYPEDSKPLFHQSTTTVKAAIKLLSDFYTNANLDKENVIQLLKTIKSILPQPNLMPTTWKGILKVLGKTCVSRTTFLCSTCYQQCIKTKYGIKKCMNDTCLLYGKKLKSSEIVEIVNLDVRSQIQSIVRRNISVLSHQELFPKSDICYGSRYQEASTQQRNPITIILHSDGAPLIKTSKHSLWPCFASIVELPPPTLEYQMNIIIVALWSSRKKPNVNIFLEESVKELKYSMNNGTSLFINELEFNIILLTQYFVSDLPAKALFCNTINFNGYYACSCCRTKGEWNATYKMILYPYNGNDYTARTHDGYVKAAQEAAKKSSGGREVAVDGIKGLSALLEIFSYPSQIVFDYMHLVCLGHVPTLIKRWCKIINKQNVQDIDDELKQIRLPHNMKVNYLDSVTAVDQWKAKNSRLFVLYVGVPICVSHLPLLYASHFVIYSVVIKLLHARATDDEIDFVNQLIHYYCKTAPLVYDPSIELFSLHAHLHLPTQKQQYIMVHGTKHLAIQIAYWTDIECIVKTTEFEIPSSTAVNEIQLNHTAIDPYRPILMNLIASENQQHNDVIFYKRYKDKFITYHTLLYDEPFNCVSYIISSKSALGVEYGNIILFYKYHNDYFIFVQKYQASKKKMSQFVTIPSEMHQKLDELYTLLTSPPQQQHSKRTKTTNTKSKRQCTSSSKKSTSPNTSISTPSSIFLVDTPQLEYEKDDDSDYENKPPPRKQSNQTTPSSSPISILRTPKPLTGRKILSTNYDNYEDNEQPSQKELVCLLK</sequence>
<proteinExistence type="predicted"/>
<protein>
    <recommendedName>
        <fullName evidence="5">Transposase</fullName>
    </recommendedName>
</protein>
<keyword evidence="4" id="KW-1185">Reference proteome</keyword>
<accession>A0A815FWP2</accession>
<feature type="region of interest" description="Disordered" evidence="1">
    <location>
        <begin position="788"/>
        <end position="853"/>
    </location>
</feature>
<dbReference type="Proteomes" id="UP000681722">
    <property type="component" value="Unassembled WGS sequence"/>
</dbReference>
<comment type="caution">
    <text evidence="2">The sequence shown here is derived from an EMBL/GenBank/DDBJ whole genome shotgun (WGS) entry which is preliminary data.</text>
</comment>
<organism evidence="2 4">
    <name type="scientific">Didymodactylos carnosus</name>
    <dbReference type="NCBI Taxonomy" id="1234261"/>
    <lineage>
        <taxon>Eukaryota</taxon>
        <taxon>Metazoa</taxon>
        <taxon>Spiralia</taxon>
        <taxon>Gnathifera</taxon>
        <taxon>Rotifera</taxon>
        <taxon>Eurotatoria</taxon>
        <taxon>Bdelloidea</taxon>
        <taxon>Philodinida</taxon>
        <taxon>Philodinidae</taxon>
        <taxon>Didymodactylos</taxon>
    </lineage>
</organism>
<dbReference type="PANTHER" id="PTHR46579:SF1">
    <property type="entry name" value="F5_8 TYPE C DOMAIN-CONTAINING PROTEIN"/>
    <property type="match status" value="1"/>
</dbReference>
<dbReference type="PANTHER" id="PTHR46579">
    <property type="entry name" value="F5/8 TYPE C DOMAIN-CONTAINING PROTEIN-RELATED"/>
    <property type="match status" value="1"/>
</dbReference>
<evidence type="ECO:0000313" key="4">
    <source>
        <dbReference type="Proteomes" id="UP000663829"/>
    </source>
</evidence>
<feature type="compositionally biased region" description="Basic residues" evidence="1">
    <location>
        <begin position="742"/>
        <end position="755"/>
    </location>
</feature>
<dbReference type="EMBL" id="CAJOBC010053087">
    <property type="protein sequence ID" value="CAF4184338.1"/>
    <property type="molecule type" value="Genomic_DNA"/>
</dbReference>
<dbReference type="Pfam" id="PF02992">
    <property type="entry name" value="Transposase_21"/>
    <property type="match status" value="1"/>
</dbReference>
<feature type="region of interest" description="Disordered" evidence="1">
    <location>
        <begin position="734"/>
        <end position="775"/>
    </location>
</feature>
<reference evidence="2" key="1">
    <citation type="submission" date="2021-02" db="EMBL/GenBank/DDBJ databases">
        <authorList>
            <person name="Nowell W R."/>
        </authorList>
    </citation>
    <scope>NUCLEOTIDE SEQUENCE</scope>
</reference>